<keyword evidence="2" id="KW-0547">Nucleotide-binding</keyword>
<dbReference type="Pfam" id="PF17866">
    <property type="entry name" value="AAA_lid_6"/>
    <property type="match status" value="1"/>
</dbReference>
<dbReference type="Gene3D" id="2.160.20.10">
    <property type="entry name" value="Single-stranded right-handed beta-helix, Pectin lyase-like"/>
    <property type="match status" value="2"/>
</dbReference>
<dbReference type="InterPro" id="IPR027417">
    <property type="entry name" value="P-loop_NTPase"/>
</dbReference>
<dbReference type="Pfam" id="PF13229">
    <property type="entry name" value="Beta_helix"/>
    <property type="match status" value="2"/>
</dbReference>
<comment type="similarity">
    <text evidence="1">Belongs to the CbxX/CfxQ family.</text>
</comment>
<sequence>MSTTAIHVDPGGRRSRRTITAALAGAPAGAEIVIAPGEYPETLRLERRVVLRAEHGAGTVVVRAPGGVALTVAAPDCVVRGLVLHGADPAEPVVRVEDAAGLTLEGCELDRGRVEVVGSTSAAGAAHNAALGFADTLEADLGDPTGGGVLVIRRGRLRGARHGALVLAGDARARIEDTLVETIDGVGVALSDHAVLIADRLRVRDTSGSALRVRGDARLLALDTTLDRAGRNGALVEDRGELRMVDCRIRAAGRSGVQAEHEARVHLNDCRVTDAKASAIATGGAAHLSADGCRIEAPAGNGVVALGVSEVTMTASLITRSGFTAIHLGENSRARIGGCRLDRSDEHGLAVVAAAEAKIADLTVTDAGMCGVHVADAAGLTMLASRIDGGETGVRLRSATESELRECVVNRSRRTGVEIGADAVATLYATRIAESGSAGVSVESGARLRMDGGGIFAVAGSGLVLGRDATPTVRGIRVDGTGKNGILFGDGAGGLIEHSDLSACAYPALHIGRDAEPRFVGCRIFDCARDVGHSDGARPVFEDCVSVRVETSTLPDSSPGTPGAPPRPTTPAPIGRVAPVGASPAPAAPAVVDLAELGEAPPPPETLDDLLAELEELVGLGGVKRDVGGMVKLMQTVRMRQEAGLPAPPLSRHLVFAGNPGTGKTTIARLYGRLLKALGLLERGHLVEVDRSSLVGEYVGHTGPKTTESFNRARGGVLFIDEAYALVPAGVANDFGGEAVATLVKLMEDHRDEVVVIVAGYPDEMERFIASNPGLSSRFTRSLLFDDYSATDLVRIVEHHAGRHRYELSTAARKALGELFTAMPRGAQFGNGRTARQVFQQMTERQAMRMADLDAPDTRQLMVLDEMDLPRLVGSD</sequence>
<evidence type="ECO:0000256" key="2">
    <source>
        <dbReference type="ARBA" id="ARBA00022741"/>
    </source>
</evidence>
<dbReference type="SMART" id="SM00382">
    <property type="entry name" value="AAA"/>
    <property type="match status" value="1"/>
</dbReference>
<dbReference type="InterPro" id="IPR041627">
    <property type="entry name" value="AAA_lid_6"/>
</dbReference>
<protein>
    <submittedName>
        <fullName evidence="6">Sporulation protein</fullName>
    </submittedName>
</protein>
<dbReference type="Gene3D" id="3.40.50.300">
    <property type="entry name" value="P-loop containing nucleotide triphosphate hydrolases"/>
    <property type="match status" value="1"/>
</dbReference>
<dbReference type="InterPro" id="IPR050773">
    <property type="entry name" value="CbxX/CfxQ_RuBisCO_ESX"/>
</dbReference>
<accession>A0A1T3NKM7</accession>
<feature type="domain" description="AAA+ ATPase" evidence="5">
    <location>
        <begin position="650"/>
        <end position="789"/>
    </location>
</feature>
<dbReference type="STRING" id="159449.B4N89_43725"/>
<feature type="compositionally biased region" description="Low complexity" evidence="4">
    <location>
        <begin position="572"/>
        <end position="581"/>
    </location>
</feature>
<evidence type="ECO:0000313" key="6">
    <source>
        <dbReference type="EMBL" id="OPC77419.1"/>
    </source>
</evidence>
<dbReference type="PANTHER" id="PTHR43392">
    <property type="entry name" value="AAA-TYPE ATPASE FAMILY PROTEIN / ANKYRIN REPEAT FAMILY PROTEIN"/>
    <property type="match status" value="1"/>
</dbReference>
<keyword evidence="7" id="KW-1185">Reference proteome</keyword>
<dbReference type="AlphaFoldDB" id="A0A1T3NKM7"/>
<evidence type="ECO:0000256" key="4">
    <source>
        <dbReference type="SAM" id="MobiDB-lite"/>
    </source>
</evidence>
<dbReference type="InterPro" id="IPR003593">
    <property type="entry name" value="AAA+_ATPase"/>
</dbReference>
<comment type="caution">
    <text evidence="6">The sequence shown here is derived from an EMBL/GenBank/DDBJ whole genome shotgun (WGS) entry which is preliminary data.</text>
</comment>
<dbReference type="FunFam" id="3.40.50.300:FF:000216">
    <property type="entry name" value="Type VII secretion ATPase EccA"/>
    <property type="match status" value="1"/>
</dbReference>
<reference evidence="6 7" key="1">
    <citation type="submission" date="2017-03" db="EMBL/GenBank/DDBJ databases">
        <title>Draft genome sequence of Streptomyces scabrisporus NF3, endophyte isolated from Amphipterygium adstringens.</title>
        <authorList>
            <person name="Vazquez M."/>
            <person name="Ceapa C.D."/>
            <person name="Rodriguez Luna D."/>
            <person name="Sanchez Esquivel S."/>
        </authorList>
    </citation>
    <scope>NUCLEOTIDE SEQUENCE [LARGE SCALE GENOMIC DNA]</scope>
    <source>
        <strain evidence="6 7">NF3</strain>
    </source>
</reference>
<dbReference type="CDD" id="cd00009">
    <property type="entry name" value="AAA"/>
    <property type="match status" value="1"/>
</dbReference>
<dbReference type="OrthoDB" id="9806903at2"/>
<feature type="region of interest" description="Disordered" evidence="4">
    <location>
        <begin position="551"/>
        <end position="581"/>
    </location>
</feature>
<dbReference type="SUPFAM" id="SSF52540">
    <property type="entry name" value="P-loop containing nucleoside triphosphate hydrolases"/>
    <property type="match status" value="1"/>
</dbReference>
<gene>
    <name evidence="6" type="ORF">B4N89_43725</name>
</gene>
<dbReference type="GO" id="GO:0016887">
    <property type="term" value="F:ATP hydrolysis activity"/>
    <property type="evidence" value="ECO:0007669"/>
    <property type="project" value="InterPro"/>
</dbReference>
<dbReference type="Gene3D" id="1.10.8.60">
    <property type="match status" value="1"/>
</dbReference>
<organism evidence="6 7">
    <name type="scientific">Embleya scabrispora</name>
    <dbReference type="NCBI Taxonomy" id="159449"/>
    <lineage>
        <taxon>Bacteria</taxon>
        <taxon>Bacillati</taxon>
        <taxon>Actinomycetota</taxon>
        <taxon>Actinomycetes</taxon>
        <taxon>Kitasatosporales</taxon>
        <taxon>Streptomycetaceae</taxon>
        <taxon>Embleya</taxon>
    </lineage>
</organism>
<dbReference type="InterPro" id="IPR006626">
    <property type="entry name" value="PbH1"/>
</dbReference>
<evidence type="ECO:0000313" key="7">
    <source>
        <dbReference type="Proteomes" id="UP000190037"/>
    </source>
</evidence>
<dbReference type="PRINTS" id="PR00819">
    <property type="entry name" value="CBXCFQXSUPER"/>
</dbReference>
<keyword evidence="3" id="KW-0067">ATP-binding</keyword>
<dbReference type="SUPFAM" id="SSF51126">
    <property type="entry name" value="Pectin lyase-like"/>
    <property type="match status" value="2"/>
</dbReference>
<dbReference type="Proteomes" id="UP000190037">
    <property type="component" value="Unassembled WGS sequence"/>
</dbReference>
<dbReference type="InterPro" id="IPR011050">
    <property type="entry name" value="Pectin_lyase_fold/virulence"/>
</dbReference>
<dbReference type="InterPro" id="IPR000641">
    <property type="entry name" value="CbxX/CfxQ"/>
</dbReference>
<feature type="compositionally biased region" description="Pro residues" evidence="4">
    <location>
        <begin position="562"/>
        <end position="571"/>
    </location>
</feature>
<evidence type="ECO:0000259" key="5">
    <source>
        <dbReference type="SMART" id="SM00382"/>
    </source>
</evidence>
<dbReference type="InterPro" id="IPR039448">
    <property type="entry name" value="Beta_helix"/>
</dbReference>
<dbReference type="SMART" id="SM00710">
    <property type="entry name" value="PbH1"/>
    <property type="match status" value="11"/>
</dbReference>
<evidence type="ECO:0000256" key="1">
    <source>
        <dbReference type="ARBA" id="ARBA00010378"/>
    </source>
</evidence>
<dbReference type="RefSeq" id="WP_078982174.1">
    <property type="nucleotide sequence ID" value="NZ_MWQN01000004.1"/>
</dbReference>
<proteinExistence type="inferred from homology"/>
<dbReference type="GO" id="GO:0005524">
    <property type="term" value="F:ATP binding"/>
    <property type="evidence" value="ECO:0007669"/>
    <property type="project" value="UniProtKB-KW"/>
</dbReference>
<name>A0A1T3NKM7_9ACTN</name>
<dbReference type="PANTHER" id="PTHR43392:SF2">
    <property type="entry name" value="AAA-TYPE ATPASE FAMILY PROTEIN _ ANKYRIN REPEAT FAMILY PROTEIN"/>
    <property type="match status" value="1"/>
</dbReference>
<dbReference type="InterPro" id="IPR003959">
    <property type="entry name" value="ATPase_AAA_core"/>
</dbReference>
<dbReference type="EMBL" id="MWQN01000004">
    <property type="protein sequence ID" value="OPC77419.1"/>
    <property type="molecule type" value="Genomic_DNA"/>
</dbReference>
<dbReference type="InterPro" id="IPR012334">
    <property type="entry name" value="Pectin_lyas_fold"/>
</dbReference>
<evidence type="ECO:0000256" key="3">
    <source>
        <dbReference type="ARBA" id="ARBA00022840"/>
    </source>
</evidence>
<dbReference type="Pfam" id="PF00004">
    <property type="entry name" value="AAA"/>
    <property type="match status" value="1"/>
</dbReference>